<dbReference type="Proteomes" id="UP000746751">
    <property type="component" value="Unassembled WGS sequence"/>
</dbReference>
<proteinExistence type="predicted"/>
<organism evidence="1 2">
    <name type="scientific">Collinsella ihumii</name>
    <dbReference type="NCBI Taxonomy" id="1720204"/>
    <lineage>
        <taxon>Bacteria</taxon>
        <taxon>Bacillati</taxon>
        <taxon>Actinomycetota</taxon>
        <taxon>Coriobacteriia</taxon>
        <taxon>Coriobacteriales</taxon>
        <taxon>Coriobacteriaceae</taxon>
        <taxon>Collinsella</taxon>
    </lineage>
</organism>
<reference evidence="1" key="1">
    <citation type="journal article" date="2021" name="PeerJ">
        <title>Extensive microbial diversity within the chicken gut microbiome revealed by metagenomics and culture.</title>
        <authorList>
            <person name="Gilroy R."/>
            <person name="Ravi A."/>
            <person name="Getino M."/>
            <person name="Pursley I."/>
            <person name="Horton D.L."/>
            <person name="Alikhan N.F."/>
            <person name="Baker D."/>
            <person name="Gharbi K."/>
            <person name="Hall N."/>
            <person name="Watson M."/>
            <person name="Adriaenssens E.M."/>
            <person name="Foster-Nyarko E."/>
            <person name="Jarju S."/>
            <person name="Secka A."/>
            <person name="Antonio M."/>
            <person name="Oren A."/>
            <person name="Chaudhuri R.R."/>
            <person name="La Ragione R."/>
            <person name="Hildebrand F."/>
            <person name="Pallen M.J."/>
        </authorList>
    </citation>
    <scope>NUCLEOTIDE SEQUENCE</scope>
    <source>
        <strain evidence="1">ChiGjej2B2-7701</strain>
    </source>
</reference>
<dbReference type="EMBL" id="DYVF01000064">
    <property type="protein sequence ID" value="HJG31855.1"/>
    <property type="molecule type" value="Genomic_DNA"/>
</dbReference>
<dbReference type="AlphaFoldDB" id="A0A921LSA5"/>
<protein>
    <submittedName>
        <fullName evidence="1">DUF1788 domain-containing protein</fullName>
    </submittedName>
</protein>
<accession>A0A921LSA5</accession>
<sequence length="201" mass="23113">MTVSQAPSLAMKFSRIESRFRDPEFLTGRGISNEVPFYVFSYDAAEENEVRVRTAELIDASRAGQIPARIVPMDLWDIFCDICAYYDIVDDLDRMEQARGSEALLAHIRELAMPEDYIRTMRERYERDFGAVQRGRDVLLVTGVGKVYPFVRAHDILENAQPAFDSIPLVLFYPGQYDQQSLRLFNSVADGNYYRAFTIID</sequence>
<comment type="caution">
    <text evidence="1">The sequence shown here is derived from an EMBL/GenBank/DDBJ whole genome shotgun (WGS) entry which is preliminary data.</text>
</comment>
<reference evidence="1" key="2">
    <citation type="submission" date="2021-09" db="EMBL/GenBank/DDBJ databases">
        <authorList>
            <person name="Gilroy R."/>
        </authorList>
    </citation>
    <scope>NUCLEOTIDE SEQUENCE</scope>
    <source>
        <strain evidence="1">ChiGjej2B2-7701</strain>
    </source>
</reference>
<name>A0A921LSA5_9ACTN</name>
<gene>
    <name evidence="1" type="ORF">K8U80_10750</name>
</gene>
<evidence type="ECO:0000313" key="2">
    <source>
        <dbReference type="Proteomes" id="UP000746751"/>
    </source>
</evidence>
<dbReference type="Pfam" id="PF08747">
    <property type="entry name" value="BrxB"/>
    <property type="match status" value="1"/>
</dbReference>
<evidence type="ECO:0000313" key="1">
    <source>
        <dbReference type="EMBL" id="HJG31855.1"/>
    </source>
</evidence>
<dbReference type="InterPro" id="IPR014858">
    <property type="entry name" value="BrxB"/>
</dbReference>